<dbReference type="SUPFAM" id="SSF56300">
    <property type="entry name" value="Metallo-dependent phosphatases"/>
    <property type="match status" value="1"/>
</dbReference>
<dbReference type="Proteomes" id="UP001597520">
    <property type="component" value="Unassembled WGS sequence"/>
</dbReference>
<evidence type="ECO:0000256" key="1">
    <source>
        <dbReference type="ARBA" id="ARBA00022729"/>
    </source>
</evidence>
<reference evidence="6" key="1">
    <citation type="journal article" date="2019" name="Int. J. Syst. Evol. Microbiol.">
        <title>The Global Catalogue of Microorganisms (GCM) 10K type strain sequencing project: providing services to taxonomists for standard genome sequencing and annotation.</title>
        <authorList>
            <consortium name="The Broad Institute Genomics Platform"/>
            <consortium name="The Broad Institute Genome Sequencing Center for Infectious Disease"/>
            <person name="Wu L."/>
            <person name="Ma J."/>
        </authorList>
    </citation>
    <scope>NUCLEOTIDE SEQUENCE [LARGE SCALE GENOMIC DNA]</scope>
    <source>
        <strain evidence="6">KCTC 33792</strain>
    </source>
</reference>
<comment type="similarity">
    <text evidence="2">Belongs to the 5'-nucleotidase family.</text>
</comment>
<dbReference type="PRINTS" id="PR01607">
    <property type="entry name" value="APYRASEFAMLY"/>
</dbReference>
<comment type="caution">
    <text evidence="5">The sequence shown here is derived from an EMBL/GenBank/DDBJ whole genome shotgun (WGS) entry which is preliminary data.</text>
</comment>
<feature type="domain" description="SLH" evidence="4">
    <location>
        <begin position="98"/>
        <end position="160"/>
    </location>
</feature>
<dbReference type="PANTHER" id="PTHR11575">
    <property type="entry name" value="5'-NUCLEOTIDASE-RELATED"/>
    <property type="match status" value="1"/>
</dbReference>
<dbReference type="InterPro" id="IPR008334">
    <property type="entry name" value="5'-Nucleotdase_C"/>
</dbReference>
<dbReference type="PROSITE" id="PS51272">
    <property type="entry name" value="SLH"/>
    <property type="match status" value="2"/>
</dbReference>
<dbReference type="Pfam" id="PF00149">
    <property type="entry name" value="Metallophos"/>
    <property type="match status" value="1"/>
</dbReference>
<dbReference type="InterPro" id="IPR006179">
    <property type="entry name" value="5_nucleotidase/apyrase"/>
</dbReference>
<keyword evidence="6" id="KW-1185">Reference proteome</keyword>
<name>A0ABW5T2W6_9BACI</name>
<dbReference type="InterPro" id="IPR029052">
    <property type="entry name" value="Metallo-depent_PP-like"/>
</dbReference>
<feature type="chain" id="PRO_5044950817" evidence="2">
    <location>
        <begin position="35"/>
        <end position="745"/>
    </location>
</feature>
<dbReference type="Pfam" id="PF00395">
    <property type="entry name" value="SLH"/>
    <property type="match status" value="2"/>
</dbReference>
<keyword evidence="2" id="KW-0378">Hydrolase</keyword>
<dbReference type="PROSITE" id="PS00785">
    <property type="entry name" value="5_NUCLEOTIDASE_1"/>
    <property type="match status" value="1"/>
</dbReference>
<evidence type="ECO:0000313" key="5">
    <source>
        <dbReference type="EMBL" id="MFD2706331.1"/>
    </source>
</evidence>
<dbReference type="Gene3D" id="3.90.780.10">
    <property type="entry name" value="5'-Nucleotidase, C-terminal domain"/>
    <property type="match status" value="1"/>
</dbReference>
<keyword evidence="2" id="KW-0547">Nucleotide-binding</keyword>
<evidence type="ECO:0000259" key="4">
    <source>
        <dbReference type="PROSITE" id="PS51272"/>
    </source>
</evidence>
<dbReference type="Gene3D" id="3.60.21.10">
    <property type="match status" value="1"/>
</dbReference>
<dbReference type="RefSeq" id="WP_380713629.1">
    <property type="nucleotide sequence ID" value="NZ_JBHUML010000003.1"/>
</dbReference>
<organism evidence="5 6">
    <name type="scientific">Salibacterium lacus</name>
    <dbReference type="NCBI Taxonomy" id="1898109"/>
    <lineage>
        <taxon>Bacteria</taxon>
        <taxon>Bacillati</taxon>
        <taxon>Bacillota</taxon>
        <taxon>Bacilli</taxon>
        <taxon>Bacillales</taxon>
        <taxon>Bacillaceae</taxon>
    </lineage>
</organism>
<dbReference type="SUPFAM" id="SSF55816">
    <property type="entry name" value="5'-nucleotidase (syn. UDP-sugar hydrolase), C-terminal domain"/>
    <property type="match status" value="1"/>
</dbReference>
<evidence type="ECO:0000256" key="3">
    <source>
        <dbReference type="SAM" id="MobiDB-lite"/>
    </source>
</evidence>
<dbReference type="InterPro" id="IPR004843">
    <property type="entry name" value="Calcineurin-like_PHP"/>
</dbReference>
<evidence type="ECO:0000313" key="6">
    <source>
        <dbReference type="Proteomes" id="UP001597520"/>
    </source>
</evidence>
<sequence>MSIFQSKKGRRTYFSSFALAAAALIAAPQMDASAAAGYSDVQESDTHFEAIQSLSDQGIIQGYEDGTFGQWEDVKRQHAAVMLAEAADAPVPDNVEQILNQYEDVDIDHMYADEIAAVTEAGIFRGNNGEFNPSASITRQQTASVLVPALNLGELDGESDEADVNLDNVHTSHDKNVQTLADFEITTQLDDFRPGESVSRGAFSTFIHRAQQLDGQENNGDGTDDGAEDTVSSEITLMHTNDIHAHLETMPQLAAAVENFRAEHPDSLLMNAGDMFSGTLYFNEFQGQAGLELMNLMNYDMMTFGNHEFDLGSSAEGHQALAEFVSNAEFPFVSSNLDFSQDDNLSGLFHDEMTEQPEDGEIYNSIVKEVNGEKVGVFGLTTSETADISSPADVSFEDYIESSQEAVDQFEEAGINKVVALTHIGYDDNPEYDNDLQLAEQVDGIDVIVGSHTHTELSEPDVVEGNSGEPTVIVQASQYGEFLGTLQVGFNDRGVVTEHQGELIEIGEQEENAEAADALAPYASQIEEVQNEESGGIAADPLPNPRLENGDDTSVRNSETKLGNLITDGMLAKAKEYNEETTAALQNGGGIRTSIDQGPITNGEIISVLPFGNTLATMEITGAELKEALEHSVSQVPEENGGFLHVSGMRYTYDSSNEAGNRVQSVEMEENGSYTPVKDDEQYVIATNAFTAKGGDGYEVFADIYDEGGVTDLGLSDWGNLRDYVAELGTVDPEIEERIVDVNNN</sequence>
<feature type="domain" description="SLH" evidence="4">
    <location>
        <begin position="34"/>
        <end position="97"/>
    </location>
</feature>
<dbReference type="InterPro" id="IPR036907">
    <property type="entry name" value="5'-Nucleotdase_C_sf"/>
</dbReference>
<dbReference type="PANTHER" id="PTHR11575:SF24">
    <property type="entry name" value="5'-NUCLEOTIDASE"/>
    <property type="match status" value="1"/>
</dbReference>
<evidence type="ECO:0000256" key="2">
    <source>
        <dbReference type="RuleBase" id="RU362119"/>
    </source>
</evidence>
<protein>
    <submittedName>
        <fullName evidence="5">5'-nucleotidase C-terminal domain-containing protein</fullName>
    </submittedName>
</protein>
<proteinExistence type="inferred from homology"/>
<dbReference type="InterPro" id="IPR001119">
    <property type="entry name" value="SLH_dom"/>
</dbReference>
<dbReference type="InterPro" id="IPR006146">
    <property type="entry name" value="5'-Nucleotdase_CS"/>
</dbReference>
<gene>
    <name evidence="5" type="ORF">ACFSUB_12750</name>
</gene>
<feature type="region of interest" description="Disordered" evidence="3">
    <location>
        <begin position="530"/>
        <end position="560"/>
    </location>
</feature>
<accession>A0ABW5T2W6</accession>
<keyword evidence="1 2" id="KW-0732">Signal</keyword>
<feature type="signal peptide" evidence="2">
    <location>
        <begin position="1"/>
        <end position="34"/>
    </location>
</feature>
<dbReference type="Pfam" id="PF02872">
    <property type="entry name" value="5_nucleotid_C"/>
    <property type="match status" value="1"/>
</dbReference>
<dbReference type="EMBL" id="JBHUML010000003">
    <property type="protein sequence ID" value="MFD2706331.1"/>
    <property type="molecule type" value="Genomic_DNA"/>
</dbReference>